<keyword evidence="10" id="KW-1185">Reference proteome</keyword>
<dbReference type="InterPro" id="IPR010582">
    <property type="entry name" value="Catalase_immune_responsive"/>
</dbReference>
<evidence type="ECO:0000256" key="7">
    <source>
        <dbReference type="ARBA" id="ARBA00023324"/>
    </source>
</evidence>
<dbReference type="InterPro" id="IPR011614">
    <property type="entry name" value="Catalase_core"/>
</dbReference>
<dbReference type="Proteomes" id="UP000791440">
    <property type="component" value="Unassembled WGS sequence"/>
</dbReference>
<accession>A0A922CH18</accession>
<organism evidence="9 10">
    <name type="scientific">Manduca sexta</name>
    <name type="common">Tobacco hawkmoth</name>
    <name type="synonym">Tobacco hornworm</name>
    <dbReference type="NCBI Taxonomy" id="7130"/>
    <lineage>
        <taxon>Eukaryota</taxon>
        <taxon>Metazoa</taxon>
        <taxon>Ecdysozoa</taxon>
        <taxon>Arthropoda</taxon>
        <taxon>Hexapoda</taxon>
        <taxon>Insecta</taxon>
        <taxon>Pterygota</taxon>
        <taxon>Neoptera</taxon>
        <taxon>Endopterygota</taxon>
        <taxon>Lepidoptera</taxon>
        <taxon>Glossata</taxon>
        <taxon>Ditrysia</taxon>
        <taxon>Bombycoidea</taxon>
        <taxon>Sphingidae</taxon>
        <taxon>Sphinginae</taxon>
        <taxon>Sphingini</taxon>
        <taxon>Manduca</taxon>
    </lineage>
</organism>
<keyword evidence="7" id="KW-0376">Hydrogen peroxide</keyword>
<keyword evidence="2" id="KW-0575">Peroxidase</keyword>
<dbReference type="AlphaFoldDB" id="A0A922CH18"/>
<evidence type="ECO:0000259" key="8">
    <source>
        <dbReference type="SMART" id="SM01060"/>
    </source>
</evidence>
<dbReference type="PANTHER" id="PTHR11465">
    <property type="entry name" value="CATALASE"/>
    <property type="match status" value="1"/>
</dbReference>
<dbReference type="GO" id="GO:0046872">
    <property type="term" value="F:metal ion binding"/>
    <property type="evidence" value="ECO:0007669"/>
    <property type="project" value="UniProtKB-KW"/>
</dbReference>
<protein>
    <recommendedName>
        <fullName evidence="8">Catalase core domain-containing protein</fullName>
    </recommendedName>
</protein>
<keyword evidence="5" id="KW-0560">Oxidoreductase</keyword>
<keyword evidence="3" id="KW-0349">Heme</keyword>
<dbReference type="PANTHER" id="PTHR11465:SF9">
    <property type="entry name" value="CATALASE"/>
    <property type="match status" value="1"/>
</dbReference>
<gene>
    <name evidence="9" type="ORF">O3G_MSEX003816</name>
</gene>
<sequence length="514" mass="58516">MVFLLFMGGRIDYYQANGKLVAPFKTIKTKYPTLWTASAGIPIEIRDTMSVNSDMFTNPLHLDLSMHFSTERIPERTVYAKGTGALGYFTVTHDVSQYTKANLFNEVGKQTPVLVRFSQGLQSLGGSDLARGLKGMSVKFYTKEGNFDIICIQTPVYLYRDPLYFSALVRSFKKNPRTNLNDVTSRYDFLTSVPTSLHGYLWTQADYGVPDGYRRMDAFPVHTYELSNQNGERYYVRFNFRTEQGLANLTSAQASEISGRDPDYYARDLYNAIAQKNFPAWKLEMDVMSLLDIKGADYDPFDLTRLWKNGTYETVQVGRLVLSQNPDNYFRVIEQSAFNPGNLVPGIPGPVDYVFKARRLFYQHAQTHRLGSNFNNIEANCPRYVKTYNRDGAPPLGDNMRDYPNYYPNSYNGPLPYVDDSRPSQKLIVLHSNAADLQPHAYFYNHILKTDDERQRMVDNIVPSLLNVTPPVLQRVINFMYLIDPDLGRRVTIGLEAARAAVNVIPAVTPVPKN</sequence>
<dbReference type="SMART" id="SM01060">
    <property type="entry name" value="Catalase"/>
    <property type="match status" value="1"/>
</dbReference>
<evidence type="ECO:0000256" key="1">
    <source>
        <dbReference type="ARBA" id="ARBA00005329"/>
    </source>
</evidence>
<keyword evidence="4" id="KW-0479">Metal-binding</keyword>
<evidence type="ECO:0000256" key="6">
    <source>
        <dbReference type="ARBA" id="ARBA00023004"/>
    </source>
</evidence>
<evidence type="ECO:0000313" key="9">
    <source>
        <dbReference type="EMBL" id="KAG6445278.1"/>
    </source>
</evidence>
<dbReference type="GO" id="GO:0042542">
    <property type="term" value="P:response to hydrogen peroxide"/>
    <property type="evidence" value="ECO:0007669"/>
    <property type="project" value="TreeGrafter"/>
</dbReference>
<dbReference type="Pfam" id="PF06628">
    <property type="entry name" value="Catalase-rel"/>
    <property type="match status" value="1"/>
</dbReference>
<keyword evidence="6" id="KW-0408">Iron</keyword>
<name>A0A922CH18_MANSE</name>
<evidence type="ECO:0000256" key="5">
    <source>
        <dbReference type="ARBA" id="ARBA00023002"/>
    </source>
</evidence>
<dbReference type="PROSITE" id="PS51402">
    <property type="entry name" value="CATALASE_3"/>
    <property type="match status" value="1"/>
</dbReference>
<dbReference type="InterPro" id="IPR018028">
    <property type="entry name" value="Catalase"/>
</dbReference>
<comment type="similarity">
    <text evidence="1">Belongs to the catalase family.</text>
</comment>
<reference evidence="9" key="1">
    <citation type="journal article" date="2016" name="Insect Biochem. Mol. Biol.">
        <title>Multifaceted biological insights from a draft genome sequence of the tobacco hornworm moth, Manduca sexta.</title>
        <authorList>
            <person name="Kanost M.R."/>
            <person name="Arrese E.L."/>
            <person name="Cao X."/>
            <person name="Chen Y.R."/>
            <person name="Chellapilla S."/>
            <person name="Goldsmith M.R."/>
            <person name="Grosse-Wilde E."/>
            <person name="Heckel D.G."/>
            <person name="Herndon N."/>
            <person name="Jiang H."/>
            <person name="Papanicolaou A."/>
            <person name="Qu J."/>
            <person name="Soulages J.L."/>
            <person name="Vogel H."/>
            <person name="Walters J."/>
            <person name="Waterhouse R.M."/>
            <person name="Ahn S.J."/>
            <person name="Almeida F.C."/>
            <person name="An C."/>
            <person name="Aqrawi P."/>
            <person name="Bretschneider A."/>
            <person name="Bryant W.B."/>
            <person name="Bucks S."/>
            <person name="Chao H."/>
            <person name="Chevignon G."/>
            <person name="Christen J.M."/>
            <person name="Clarke D.F."/>
            <person name="Dittmer N.T."/>
            <person name="Ferguson L.C.F."/>
            <person name="Garavelou S."/>
            <person name="Gordon K.H.J."/>
            <person name="Gunaratna R.T."/>
            <person name="Han Y."/>
            <person name="Hauser F."/>
            <person name="He Y."/>
            <person name="Heidel-Fischer H."/>
            <person name="Hirsh A."/>
            <person name="Hu Y."/>
            <person name="Jiang H."/>
            <person name="Kalra D."/>
            <person name="Klinner C."/>
            <person name="Konig C."/>
            <person name="Kovar C."/>
            <person name="Kroll A.R."/>
            <person name="Kuwar S.S."/>
            <person name="Lee S.L."/>
            <person name="Lehman R."/>
            <person name="Li K."/>
            <person name="Li Z."/>
            <person name="Liang H."/>
            <person name="Lovelace S."/>
            <person name="Lu Z."/>
            <person name="Mansfield J.H."/>
            <person name="McCulloch K.J."/>
            <person name="Mathew T."/>
            <person name="Morton B."/>
            <person name="Muzny D.M."/>
            <person name="Neunemann D."/>
            <person name="Ongeri F."/>
            <person name="Pauchet Y."/>
            <person name="Pu L.L."/>
            <person name="Pyrousis I."/>
            <person name="Rao X.J."/>
            <person name="Redding A."/>
            <person name="Roesel C."/>
            <person name="Sanchez-Gracia A."/>
            <person name="Schaack S."/>
            <person name="Shukla A."/>
            <person name="Tetreau G."/>
            <person name="Wang Y."/>
            <person name="Xiong G.H."/>
            <person name="Traut W."/>
            <person name="Walsh T.K."/>
            <person name="Worley K.C."/>
            <person name="Wu D."/>
            <person name="Wu W."/>
            <person name="Wu Y.Q."/>
            <person name="Zhang X."/>
            <person name="Zou Z."/>
            <person name="Zucker H."/>
            <person name="Briscoe A.D."/>
            <person name="Burmester T."/>
            <person name="Clem R.J."/>
            <person name="Feyereisen R."/>
            <person name="Grimmelikhuijzen C.J.P."/>
            <person name="Hamodrakas S.J."/>
            <person name="Hansson B.S."/>
            <person name="Huguet E."/>
            <person name="Jermiin L.S."/>
            <person name="Lan Q."/>
            <person name="Lehman H.K."/>
            <person name="Lorenzen M."/>
            <person name="Merzendorfer H."/>
            <person name="Michalopoulos I."/>
            <person name="Morton D.B."/>
            <person name="Muthukrishnan S."/>
            <person name="Oakeshott J.G."/>
            <person name="Palmer W."/>
            <person name="Park Y."/>
            <person name="Passarelli A.L."/>
            <person name="Rozas J."/>
            <person name="Schwartz L.M."/>
            <person name="Smith W."/>
            <person name="Southgate A."/>
            <person name="Vilcinskas A."/>
            <person name="Vogt R."/>
            <person name="Wang P."/>
            <person name="Werren J."/>
            <person name="Yu X.Q."/>
            <person name="Zhou J.J."/>
            <person name="Brown S.J."/>
            <person name="Scherer S.E."/>
            <person name="Richards S."/>
            <person name="Blissard G.W."/>
        </authorList>
    </citation>
    <scope>NUCLEOTIDE SEQUENCE</scope>
</reference>
<reference evidence="9" key="2">
    <citation type="submission" date="2020-12" db="EMBL/GenBank/DDBJ databases">
        <authorList>
            <person name="Kanost M."/>
        </authorList>
    </citation>
    <scope>NUCLEOTIDE SEQUENCE</scope>
</reference>
<evidence type="ECO:0000256" key="3">
    <source>
        <dbReference type="ARBA" id="ARBA00022617"/>
    </source>
</evidence>
<dbReference type="PIRSF" id="PIRSF038928">
    <property type="entry name" value="Catalase_clade1-3"/>
    <property type="match status" value="1"/>
</dbReference>
<comment type="caution">
    <text evidence="9">The sequence shown here is derived from an EMBL/GenBank/DDBJ whole genome shotgun (WGS) entry which is preliminary data.</text>
</comment>
<dbReference type="GO" id="GO:0020037">
    <property type="term" value="F:heme binding"/>
    <property type="evidence" value="ECO:0007669"/>
    <property type="project" value="InterPro"/>
</dbReference>
<dbReference type="GO" id="GO:0005737">
    <property type="term" value="C:cytoplasm"/>
    <property type="evidence" value="ECO:0007669"/>
    <property type="project" value="TreeGrafter"/>
</dbReference>
<proteinExistence type="inferred from homology"/>
<dbReference type="InterPro" id="IPR024711">
    <property type="entry name" value="Catalase_clade1/3"/>
</dbReference>
<dbReference type="GO" id="GO:0004096">
    <property type="term" value="F:catalase activity"/>
    <property type="evidence" value="ECO:0007669"/>
    <property type="project" value="UniProtKB-EC"/>
</dbReference>
<dbReference type="Pfam" id="PF00199">
    <property type="entry name" value="Catalase"/>
    <property type="match status" value="1"/>
</dbReference>
<evidence type="ECO:0000256" key="4">
    <source>
        <dbReference type="ARBA" id="ARBA00022723"/>
    </source>
</evidence>
<feature type="domain" description="Catalase core" evidence="8">
    <location>
        <begin position="36"/>
        <end position="415"/>
    </location>
</feature>
<evidence type="ECO:0000256" key="2">
    <source>
        <dbReference type="ARBA" id="ARBA00022559"/>
    </source>
</evidence>
<dbReference type="EMBL" id="JH668318">
    <property type="protein sequence ID" value="KAG6445278.1"/>
    <property type="molecule type" value="Genomic_DNA"/>
</dbReference>
<evidence type="ECO:0000313" key="10">
    <source>
        <dbReference type="Proteomes" id="UP000791440"/>
    </source>
</evidence>
<dbReference type="GO" id="GO:0042744">
    <property type="term" value="P:hydrogen peroxide catabolic process"/>
    <property type="evidence" value="ECO:0007669"/>
    <property type="project" value="UniProtKB-KW"/>
</dbReference>